<feature type="coiled-coil region" evidence="1">
    <location>
        <begin position="497"/>
        <end position="531"/>
    </location>
</feature>
<dbReference type="SUPFAM" id="SSF52047">
    <property type="entry name" value="RNI-like"/>
    <property type="match status" value="1"/>
</dbReference>
<dbReference type="InterPro" id="IPR032675">
    <property type="entry name" value="LRR_dom_sf"/>
</dbReference>
<dbReference type="SMART" id="SM00368">
    <property type="entry name" value="LRR_RI"/>
    <property type="match status" value="7"/>
</dbReference>
<dbReference type="InterPro" id="IPR001611">
    <property type="entry name" value="Leu-rich_rpt"/>
</dbReference>
<name>A2DYX9_TRIV3</name>
<dbReference type="VEuPathDB" id="TrichDB:TVAGG3_0869270"/>
<reference evidence="3" key="2">
    <citation type="journal article" date="2007" name="Science">
        <title>Draft genome sequence of the sexually transmitted pathogen Trichomonas vaginalis.</title>
        <authorList>
            <person name="Carlton J.M."/>
            <person name="Hirt R.P."/>
            <person name="Silva J.C."/>
            <person name="Delcher A.L."/>
            <person name="Schatz M."/>
            <person name="Zhao Q."/>
            <person name="Wortman J.R."/>
            <person name="Bidwell S.L."/>
            <person name="Alsmark U.C.M."/>
            <person name="Besteiro S."/>
            <person name="Sicheritz-Ponten T."/>
            <person name="Noel C.J."/>
            <person name="Dacks J.B."/>
            <person name="Foster P.G."/>
            <person name="Simillion C."/>
            <person name="Van de Peer Y."/>
            <person name="Miranda-Saavedra D."/>
            <person name="Barton G.J."/>
            <person name="Westrop G.D."/>
            <person name="Mueller S."/>
            <person name="Dessi D."/>
            <person name="Fiori P.L."/>
            <person name="Ren Q."/>
            <person name="Paulsen I."/>
            <person name="Zhang H."/>
            <person name="Bastida-Corcuera F.D."/>
            <person name="Simoes-Barbosa A."/>
            <person name="Brown M.T."/>
            <person name="Hayes R.D."/>
            <person name="Mukherjee M."/>
            <person name="Okumura C.Y."/>
            <person name="Schneider R."/>
            <person name="Smith A.J."/>
            <person name="Vanacova S."/>
            <person name="Villalvazo M."/>
            <person name="Haas B.J."/>
            <person name="Pertea M."/>
            <person name="Feldblyum T.V."/>
            <person name="Utterback T.R."/>
            <person name="Shu C.L."/>
            <person name="Osoegawa K."/>
            <person name="de Jong P.J."/>
            <person name="Hrdy I."/>
            <person name="Horvathova L."/>
            <person name="Zubacova Z."/>
            <person name="Dolezal P."/>
            <person name="Malik S.B."/>
            <person name="Logsdon J.M. Jr."/>
            <person name="Henze K."/>
            <person name="Gupta A."/>
            <person name="Wang C.C."/>
            <person name="Dunne R.L."/>
            <person name="Upcroft J.A."/>
            <person name="Upcroft P."/>
            <person name="White O."/>
            <person name="Salzberg S.L."/>
            <person name="Tang P."/>
            <person name="Chiu C.-H."/>
            <person name="Lee Y.-S."/>
            <person name="Embley T.M."/>
            <person name="Coombs G.H."/>
            <person name="Mottram J.C."/>
            <person name="Tachezy J."/>
            <person name="Fraser-Liggett C.M."/>
            <person name="Johnson P.J."/>
        </authorList>
    </citation>
    <scope>NUCLEOTIDE SEQUENCE [LARGE SCALE GENOMIC DNA]</scope>
    <source>
        <strain evidence="3">G3</strain>
    </source>
</reference>
<keyword evidence="1" id="KW-0175">Coiled coil</keyword>
<dbReference type="Pfam" id="PF13516">
    <property type="entry name" value="LRR_6"/>
    <property type="match status" value="4"/>
</dbReference>
<dbReference type="VEuPathDB" id="TrichDB:TVAG_255820"/>
<dbReference type="AlphaFoldDB" id="A2DYX9"/>
<dbReference type="Gene3D" id="3.80.10.10">
    <property type="entry name" value="Ribonuclease Inhibitor"/>
    <property type="match status" value="3"/>
</dbReference>
<accession>A2DYX9</accession>
<evidence type="ECO:0000256" key="1">
    <source>
        <dbReference type="SAM" id="Coils"/>
    </source>
</evidence>
<protein>
    <submittedName>
        <fullName evidence="3">Leucine Rich Repeat family protein</fullName>
    </submittedName>
</protein>
<dbReference type="PANTHER" id="PTHR24114">
    <property type="entry name" value="LEUCINE RICH REPEAT FAMILY PROTEIN"/>
    <property type="match status" value="1"/>
</dbReference>
<evidence type="ECO:0000256" key="2">
    <source>
        <dbReference type="SAM" id="MobiDB-lite"/>
    </source>
</evidence>
<sequence length="737" mass="82645">MAETEEEEVPDQLLFLEELYVSRCKDTQEEPTREEFFRFSSKLKNKVFGQSMILRSIHIGSAAANTIAKFSRNRTDLRKIDVYCNSLKDQGLGILAHFIQLNKGIQTLNIGCNDISDKSANHMANMILSNHLLSLQLGITEKAVHANTITPATLSILVDAIIKSTNFQTLGVSGCDFTMHPESTFQPVESILIKLLSQSSSLKFLSANNIDSEKKKLADVRPILSTDFITNGLGYNSTLIRLDLSSNYLNASPKPEYQFGVAFADYLLNPTKKKNSNEQGDYPHLFYIDLSDNCFMPEVAFKFAKFIEQTKYLGYLDLSDNVVGDDGAEAIAHALEINQTIVELHLRNCQITTKGGVALVNALYKNEVLATLNLSQNKLGDETALALATVLSSNKTISSLNLSTAMITDKGGRAIAEASILCPSLISLEMCNNFFLEQTGTVFETIFKENRHILKINVSGTQINHFSFNALNEICARNNETLKRKKKQPARNTYLQMQYASAELKRKNEILEELIKENTNKKDKIKTIEEKTISILDAESNETSTLHKQIVEKEQNLEFEKTEFASKNETIEAQLMELREKEKKLKADLDENKKATEKVRNQIGEAKQKLETIQQKNTEKKQKMKEEVDFLEEEVKKLEEMIKTGEIDKLEELPDFIVFSEGKMEKKVVKKKTTSSGKIPNVNSQTSVGSEASKSSEKKKSKKRDSTASPPKKKKSVSSKDGDDASEASKSSKKSKK</sequence>
<keyword evidence="4" id="KW-1185">Reference proteome</keyword>
<feature type="region of interest" description="Disordered" evidence="2">
    <location>
        <begin position="664"/>
        <end position="737"/>
    </location>
</feature>
<organism evidence="3 4">
    <name type="scientific">Trichomonas vaginalis (strain ATCC PRA-98 / G3)</name>
    <dbReference type="NCBI Taxonomy" id="412133"/>
    <lineage>
        <taxon>Eukaryota</taxon>
        <taxon>Metamonada</taxon>
        <taxon>Parabasalia</taxon>
        <taxon>Trichomonadida</taxon>
        <taxon>Trichomonadidae</taxon>
        <taxon>Trichomonas</taxon>
    </lineage>
</organism>
<dbReference type="EMBL" id="DS113271">
    <property type="protein sequence ID" value="EAY14390.1"/>
    <property type="molecule type" value="Genomic_DNA"/>
</dbReference>
<dbReference type="STRING" id="5722.A2DYX9"/>
<gene>
    <name evidence="3" type="ORF">TVAG_255820</name>
</gene>
<evidence type="ECO:0000313" key="4">
    <source>
        <dbReference type="Proteomes" id="UP000001542"/>
    </source>
</evidence>
<dbReference type="Proteomes" id="UP000001542">
    <property type="component" value="Unassembled WGS sequence"/>
</dbReference>
<dbReference type="SMR" id="A2DYX9"/>
<dbReference type="OrthoDB" id="120976at2759"/>
<dbReference type="KEGG" id="tva:4772378"/>
<dbReference type="RefSeq" id="XP_001326613.1">
    <property type="nucleotide sequence ID" value="XM_001326578.1"/>
</dbReference>
<feature type="coiled-coil region" evidence="1">
    <location>
        <begin position="561"/>
        <end position="648"/>
    </location>
</feature>
<dbReference type="InterPro" id="IPR052394">
    <property type="entry name" value="LRR-containing"/>
</dbReference>
<dbReference type="PANTHER" id="PTHR24114:SF2">
    <property type="entry name" value="F-BOX DOMAIN-CONTAINING PROTEIN-RELATED"/>
    <property type="match status" value="1"/>
</dbReference>
<proteinExistence type="predicted"/>
<dbReference type="eggNOG" id="KOG4308">
    <property type="taxonomic scope" value="Eukaryota"/>
</dbReference>
<evidence type="ECO:0000313" key="3">
    <source>
        <dbReference type="EMBL" id="EAY14390.1"/>
    </source>
</evidence>
<reference evidence="3" key="1">
    <citation type="submission" date="2006-10" db="EMBL/GenBank/DDBJ databases">
        <authorList>
            <person name="Amadeo P."/>
            <person name="Zhao Q."/>
            <person name="Wortman J."/>
            <person name="Fraser-Liggett C."/>
            <person name="Carlton J."/>
        </authorList>
    </citation>
    <scope>NUCLEOTIDE SEQUENCE</scope>
    <source>
        <strain evidence="3">G3</strain>
    </source>
</reference>
<dbReference type="InParanoid" id="A2DYX9"/>